<dbReference type="Proteomes" id="UP000009005">
    <property type="component" value="Chromosome"/>
</dbReference>
<dbReference type="EMBL" id="CP003703">
    <property type="protein sequence ID" value="AFN65444.1"/>
    <property type="molecule type" value="Genomic_DNA"/>
</dbReference>
<protein>
    <submittedName>
        <fullName evidence="1">Uncharacterized protein</fullName>
    </submittedName>
</protein>
<proteinExistence type="predicted"/>
<dbReference type="RefSeq" id="WP_014850153.1">
    <property type="nucleotide sequence ID" value="NC_018149.1"/>
</dbReference>
<dbReference type="HOGENOM" id="CLU_684801_0_0_14"/>
<accession>I6YMA5</accession>
<evidence type="ECO:0000313" key="2">
    <source>
        <dbReference type="Proteomes" id="UP000009005"/>
    </source>
</evidence>
<evidence type="ECO:0000313" key="1">
    <source>
        <dbReference type="EMBL" id="AFN65444.1"/>
    </source>
</evidence>
<sequence length="386" mass="42681">MPLPALGKGLIILGSAISPSLFSLLQLKQQSRLVETVGEVSGKLWNEVKVGPWFDSWRMREGAGAGNMAYSYGYVLRMSGSENASIEKRTITNETNDTKVPMSGALTLIETKLSPRKGWLVNKNSIEPVIGGYTNKKFLLIGIGNTSNEIEFQGLVSIVKDGGPSNAKCWKEFKDTSVQAEIKKQFNGSGLLLSGTYDGQYSKQGRALIGNCSKEFYKNKNTSEIPVIEELKGGESGSRIGLQELNINGGMSIAVAVGLKEKGWYKREIIAPGILVKNQFNDGKTLWVGLQGDGKAKMRDHAKSYRMPGQGWVAIHDWKSTKAEENLKVGKETGKVKKITLGEGRKYYLWDPSYTRIEKGELITKDGKKIPWKFDIKFPFTSKLIK</sequence>
<dbReference type="STRING" id="1197325.WEN_03335"/>
<name>I6YMA5_MYCWM</name>
<gene>
    <name evidence="1" type="ordered locus">WEN_03335</name>
</gene>
<dbReference type="AlphaFoldDB" id="I6YMA5"/>
<dbReference type="KEGG" id="mwe:WEN_03335"/>
<organism evidence="1 2">
    <name type="scientific">Mycoplasma wenyonii (strain Massachusetts)</name>
    <name type="common">Eperythrozoon wenyonii</name>
    <dbReference type="NCBI Taxonomy" id="1197325"/>
    <lineage>
        <taxon>Bacteria</taxon>
        <taxon>Bacillati</taxon>
        <taxon>Mycoplasmatota</taxon>
        <taxon>Mollicutes</taxon>
        <taxon>Mycoplasmataceae</taxon>
        <taxon>Mycoplasma</taxon>
    </lineage>
</organism>
<reference evidence="1 2" key="1">
    <citation type="journal article" date="2012" name="J. Bacteriol.">
        <title>Complete genome sequence of Mycoplasma wenyonii strain Massachusetts.</title>
        <authorList>
            <person name="Dos Santos A.P."/>
            <person name="Guimaraes A.M."/>
            <person name="do Nascimento N.C."/>
            <person name="Sanmiguel P.J."/>
            <person name="Messick J.B."/>
        </authorList>
    </citation>
    <scope>NUCLEOTIDE SEQUENCE [LARGE SCALE GENOMIC DNA]</scope>
    <source>
        <strain evidence="1 2">Massachusetts</strain>
    </source>
</reference>
<keyword evidence="2" id="KW-1185">Reference proteome</keyword>
<dbReference type="PATRIC" id="fig|1197325.3.peg.720"/>